<sequence>MGGLIVLNVSVFAAWQYGEQLAVRFRDASWLRFLHHNFTVSWQNVSQGRIWTLVTSAFSHEGTGHLLVNMASLFFMAPPVMAVLGNVGFLSLYLLSGLAASAFSLAFNHFVTKNPNYAAHGASGATYGTISFFACMFPTTTFLLFFVVPVPAWLCVRQVTLFSSRRNGIFVWDLYGAMTRRSGMTDSAGHVGGITAGILFFLRLIGRV</sequence>
<evidence type="ECO:0000256" key="1">
    <source>
        <dbReference type="ARBA" id="ARBA00004141"/>
    </source>
</evidence>
<dbReference type="InterPro" id="IPR022764">
    <property type="entry name" value="Peptidase_S54_rhomboid_dom"/>
</dbReference>
<dbReference type="PANTHER" id="PTHR43731">
    <property type="entry name" value="RHOMBOID PROTEASE"/>
    <property type="match status" value="1"/>
</dbReference>
<proteinExistence type="inferred from homology"/>
<feature type="transmembrane region" description="Helical" evidence="7">
    <location>
        <begin position="188"/>
        <end position="206"/>
    </location>
</feature>
<keyword evidence="5 7" id="KW-1133">Transmembrane helix</keyword>
<dbReference type="AlphaFoldDB" id="A0A0D6EHM7"/>
<feature type="transmembrane region" description="Helical" evidence="7">
    <location>
        <begin position="130"/>
        <end position="156"/>
    </location>
</feature>
<feature type="transmembrane region" description="Helical" evidence="7">
    <location>
        <begin position="66"/>
        <end position="85"/>
    </location>
</feature>
<comment type="similarity">
    <text evidence="2">Belongs to the peptidase S54 family.</text>
</comment>
<organism evidence="9 10">
    <name type="scientific">Sporidiobolus salmonicolor</name>
    <name type="common">Yeast-like fungus</name>
    <name type="synonym">Sporobolomyces salmonicolor</name>
    <dbReference type="NCBI Taxonomy" id="5005"/>
    <lineage>
        <taxon>Eukaryota</taxon>
        <taxon>Fungi</taxon>
        <taxon>Dikarya</taxon>
        <taxon>Basidiomycota</taxon>
        <taxon>Pucciniomycotina</taxon>
        <taxon>Microbotryomycetes</taxon>
        <taxon>Sporidiobolales</taxon>
        <taxon>Sporidiobolaceae</taxon>
        <taxon>Sporobolomyces</taxon>
    </lineage>
</organism>
<dbReference type="Gene3D" id="1.20.1540.10">
    <property type="entry name" value="Rhomboid-like"/>
    <property type="match status" value="1"/>
</dbReference>
<keyword evidence="4" id="KW-0378">Hydrolase</keyword>
<dbReference type="Pfam" id="PF01694">
    <property type="entry name" value="Rhomboid"/>
    <property type="match status" value="1"/>
</dbReference>
<feature type="transmembrane region" description="Helical" evidence="7">
    <location>
        <begin position="92"/>
        <end position="110"/>
    </location>
</feature>
<dbReference type="GO" id="GO:0004252">
    <property type="term" value="F:serine-type endopeptidase activity"/>
    <property type="evidence" value="ECO:0007669"/>
    <property type="project" value="InterPro"/>
</dbReference>
<feature type="domain" description="Peptidase S54 rhomboid" evidence="8">
    <location>
        <begin position="48"/>
        <end position="203"/>
    </location>
</feature>
<evidence type="ECO:0000259" key="8">
    <source>
        <dbReference type="Pfam" id="PF01694"/>
    </source>
</evidence>
<dbReference type="PANTHER" id="PTHR43731:SF14">
    <property type="entry name" value="PRESENILIN-ASSOCIATED RHOMBOID-LIKE PROTEIN, MITOCHONDRIAL"/>
    <property type="match status" value="1"/>
</dbReference>
<dbReference type="SUPFAM" id="SSF144091">
    <property type="entry name" value="Rhomboid-like"/>
    <property type="match status" value="1"/>
</dbReference>
<evidence type="ECO:0000313" key="9">
    <source>
        <dbReference type="EMBL" id="CEQ39532.1"/>
    </source>
</evidence>
<keyword evidence="6 7" id="KW-0472">Membrane</keyword>
<dbReference type="InterPro" id="IPR050925">
    <property type="entry name" value="Rhomboid_protease_S54"/>
</dbReference>
<name>A0A0D6EHM7_SPOSA</name>
<evidence type="ECO:0000256" key="7">
    <source>
        <dbReference type="SAM" id="Phobius"/>
    </source>
</evidence>
<evidence type="ECO:0000256" key="6">
    <source>
        <dbReference type="ARBA" id="ARBA00023136"/>
    </source>
</evidence>
<reference evidence="10" key="1">
    <citation type="submission" date="2015-02" db="EMBL/GenBank/DDBJ databases">
        <authorList>
            <person name="Gon?alves P."/>
        </authorList>
    </citation>
    <scope>NUCLEOTIDE SEQUENCE [LARGE SCALE GENOMIC DNA]</scope>
</reference>
<evidence type="ECO:0000256" key="3">
    <source>
        <dbReference type="ARBA" id="ARBA00022692"/>
    </source>
</evidence>
<dbReference type="GO" id="GO:0016020">
    <property type="term" value="C:membrane"/>
    <property type="evidence" value="ECO:0007669"/>
    <property type="project" value="UniProtKB-SubCell"/>
</dbReference>
<dbReference type="GO" id="GO:0006465">
    <property type="term" value="P:signal peptide processing"/>
    <property type="evidence" value="ECO:0007669"/>
    <property type="project" value="TreeGrafter"/>
</dbReference>
<evidence type="ECO:0000256" key="5">
    <source>
        <dbReference type="ARBA" id="ARBA00022989"/>
    </source>
</evidence>
<keyword evidence="3 7" id="KW-0812">Transmembrane</keyword>
<dbReference type="EMBL" id="CENE01000003">
    <property type="protein sequence ID" value="CEQ39532.1"/>
    <property type="molecule type" value="Genomic_DNA"/>
</dbReference>
<gene>
    <name evidence="9" type="primary">SPOSA6832_01074</name>
</gene>
<evidence type="ECO:0000313" key="10">
    <source>
        <dbReference type="Proteomes" id="UP000243876"/>
    </source>
</evidence>
<dbReference type="Proteomes" id="UP000243876">
    <property type="component" value="Unassembled WGS sequence"/>
</dbReference>
<comment type="subcellular location">
    <subcellularLocation>
        <location evidence="1">Membrane</location>
        <topology evidence="1">Multi-pass membrane protein</topology>
    </subcellularLocation>
</comment>
<dbReference type="OrthoDB" id="418595at2759"/>
<accession>A0A0D6EHM7</accession>
<evidence type="ECO:0000256" key="4">
    <source>
        <dbReference type="ARBA" id="ARBA00022801"/>
    </source>
</evidence>
<keyword evidence="10" id="KW-1185">Reference proteome</keyword>
<evidence type="ECO:0000256" key="2">
    <source>
        <dbReference type="ARBA" id="ARBA00009045"/>
    </source>
</evidence>
<protein>
    <submittedName>
        <fullName evidence="9">SPOSA6832_01074-mRNA-1:cds</fullName>
    </submittedName>
</protein>
<dbReference type="InterPro" id="IPR035952">
    <property type="entry name" value="Rhomboid-like_sf"/>
</dbReference>